<evidence type="ECO:0000313" key="1">
    <source>
        <dbReference type="EMBL" id="CAG8676744.1"/>
    </source>
</evidence>
<protein>
    <submittedName>
        <fullName evidence="1">5228_t:CDS:1</fullName>
    </submittedName>
</protein>
<sequence>GPLIKLTELEKKITKGILQAAINEEVKARPPVYLSAEYSLLYNDMLNMQIYSSTVIFYEMSRIIHDLTFGMSCIRTSREAQKLIKKINSHNVQFKVMIALRIHQYFSEYPENLEYNRLDNYFAPS</sequence>
<keyword evidence="2" id="KW-1185">Reference proteome</keyword>
<feature type="non-terminal residue" evidence="1">
    <location>
        <position position="125"/>
    </location>
</feature>
<proteinExistence type="predicted"/>
<gene>
    <name evidence="1" type="ORF">AGERDE_LOCUS12494</name>
</gene>
<dbReference type="Proteomes" id="UP000789831">
    <property type="component" value="Unassembled WGS sequence"/>
</dbReference>
<evidence type="ECO:0000313" key="2">
    <source>
        <dbReference type="Proteomes" id="UP000789831"/>
    </source>
</evidence>
<dbReference type="EMBL" id="CAJVPL010009095">
    <property type="protein sequence ID" value="CAG8676744.1"/>
    <property type="molecule type" value="Genomic_DNA"/>
</dbReference>
<reference evidence="1" key="1">
    <citation type="submission" date="2021-06" db="EMBL/GenBank/DDBJ databases">
        <authorList>
            <person name="Kallberg Y."/>
            <person name="Tangrot J."/>
            <person name="Rosling A."/>
        </authorList>
    </citation>
    <scope>NUCLEOTIDE SEQUENCE</scope>
    <source>
        <strain evidence="1">MT106</strain>
    </source>
</reference>
<name>A0A9N9EGY4_9GLOM</name>
<feature type="non-terminal residue" evidence="1">
    <location>
        <position position="1"/>
    </location>
</feature>
<comment type="caution">
    <text evidence="1">The sequence shown here is derived from an EMBL/GenBank/DDBJ whole genome shotgun (WGS) entry which is preliminary data.</text>
</comment>
<dbReference type="OrthoDB" id="10610460at2759"/>
<dbReference type="AlphaFoldDB" id="A0A9N9EGY4"/>
<organism evidence="1 2">
    <name type="scientific">Ambispora gerdemannii</name>
    <dbReference type="NCBI Taxonomy" id="144530"/>
    <lineage>
        <taxon>Eukaryota</taxon>
        <taxon>Fungi</taxon>
        <taxon>Fungi incertae sedis</taxon>
        <taxon>Mucoromycota</taxon>
        <taxon>Glomeromycotina</taxon>
        <taxon>Glomeromycetes</taxon>
        <taxon>Archaeosporales</taxon>
        <taxon>Ambisporaceae</taxon>
        <taxon>Ambispora</taxon>
    </lineage>
</organism>
<accession>A0A9N9EGY4</accession>